<keyword evidence="3" id="KW-1185">Reference proteome</keyword>
<dbReference type="InterPro" id="IPR006597">
    <property type="entry name" value="Sel1-like"/>
</dbReference>
<dbReference type="InterPro" id="IPR052748">
    <property type="entry name" value="ISR_Activator"/>
</dbReference>
<dbReference type="Proteomes" id="UP000241421">
    <property type="component" value="Unassembled WGS sequence"/>
</dbReference>
<protein>
    <submittedName>
        <fullName evidence="2">Sel1 repeat family protein</fullName>
    </submittedName>
</protein>
<name>A0A2U2HFB8_9BURK</name>
<evidence type="ECO:0000313" key="3">
    <source>
        <dbReference type="Proteomes" id="UP000241421"/>
    </source>
</evidence>
<dbReference type="PANTHER" id="PTHR45011:SF1">
    <property type="entry name" value="DAP3-BINDING CELL DEATH ENHANCER 1"/>
    <property type="match status" value="1"/>
</dbReference>
<gene>
    <name evidence="2" type="ORF">C7C56_022145</name>
</gene>
<organism evidence="2 3">
    <name type="scientific">Massilia glaciei</name>
    <dbReference type="NCBI Taxonomy" id="1524097"/>
    <lineage>
        <taxon>Bacteria</taxon>
        <taxon>Pseudomonadati</taxon>
        <taxon>Pseudomonadota</taxon>
        <taxon>Betaproteobacteria</taxon>
        <taxon>Burkholderiales</taxon>
        <taxon>Oxalobacteraceae</taxon>
        <taxon>Telluria group</taxon>
        <taxon>Massilia</taxon>
    </lineage>
</organism>
<dbReference type="SUPFAM" id="SSF81901">
    <property type="entry name" value="HCP-like"/>
    <property type="match status" value="1"/>
</dbReference>
<dbReference type="SMART" id="SM00671">
    <property type="entry name" value="SEL1"/>
    <property type="match status" value="2"/>
</dbReference>
<evidence type="ECO:0000313" key="2">
    <source>
        <dbReference type="EMBL" id="PWF42876.1"/>
    </source>
</evidence>
<feature type="chain" id="PRO_5015433233" evidence="1">
    <location>
        <begin position="35"/>
        <end position="204"/>
    </location>
</feature>
<dbReference type="Gene3D" id="1.25.40.10">
    <property type="entry name" value="Tetratricopeptide repeat domain"/>
    <property type="match status" value="1"/>
</dbReference>
<sequence>MLVCYCPLTVQKVRPVLKRLLLVFLFVLPFGACAKDSLADTAIDAALDKPAGLYNLGVEFYTGKRVAKDLSKSAKLWQKAAALGVVSAKNNLGFLLFTGKGIEQDRSKAVALWRDAASQGHDEAQLHLGEALFDGEGIRADRTTGAAWVLSAQKHAALNKDAAMIEMTSTASSRLVAALTKDERKRAHSLAMELFQRHPAPKNE</sequence>
<feature type="signal peptide" evidence="1">
    <location>
        <begin position="1"/>
        <end position="34"/>
    </location>
</feature>
<comment type="caution">
    <text evidence="2">The sequence shown here is derived from an EMBL/GenBank/DDBJ whole genome shotgun (WGS) entry which is preliminary data.</text>
</comment>
<keyword evidence="1" id="KW-0732">Signal</keyword>
<dbReference type="OrthoDB" id="8776206at2"/>
<evidence type="ECO:0000256" key="1">
    <source>
        <dbReference type="SAM" id="SignalP"/>
    </source>
</evidence>
<dbReference type="EMBL" id="PXWF02000291">
    <property type="protein sequence ID" value="PWF42876.1"/>
    <property type="molecule type" value="Genomic_DNA"/>
</dbReference>
<dbReference type="Pfam" id="PF08238">
    <property type="entry name" value="Sel1"/>
    <property type="match status" value="3"/>
</dbReference>
<dbReference type="InterPro" id="IPR011990">
    <property type="entry name" value="TPR-like_helical_dom_sf"/>
</dbReference>
<proteinExistence type="predicted"/>
<accession>A0A2U2HFB8</accession>
<reference evidence="2 3" key="1">
    <citation type="submission" date="2018-04" db="EMBL/GenBank/DDBJ databases">
        <title>Massilia violaceinigra sp. nov., a novel purple-pigmented bacterium isolated from Tianshan glacier, Xinjiang, China.</title>
        <authorList>
            <person name="Wang H."/>
        </authorList>
    </citation>
    <scope>NUCLEOTIDE SEQUENCE [LARGE SCALE GENOMIC DNA]</scope>
    <source>
        <strain evidence="2 3">B448-2</strain>
    </source>
</reference>
<dbReference type="AlphaFoldDB" id="A0A2U2HFB8"/>
<dbReference type="PANTHER" id="PTHR45011">
    <property type="entry name" value="DAP3-BINDING CELL DEATH ENHANCER 1"/>
    <property type="match status" value="1"/>
</dbReference>